<sequence>MADERTESRARREEVKVFRSSLDKRTISTTLFTQPSFYMALGNMALMYITHRFPEEFLPPRYLSMSYNGLKASSMLAIPFCAISGFYFSIASIVSASPDSLGGHLYGFTVSTGVGLGMMGLRRVSWYYPLLGAAYLAFGGLHHYRRLMLYGDNAPLMCVSDMREIWSDIRGKKQTDSS</sequence>
<evidence type="ECO:0000313" key="4">
    <source>
        <dbReference type="EMBL" id="EPY31256.1"/>
    </source>
</evidence>
<dbReference type="EMBL" id="ATMH01005917">
    <property type="protein sequence ID" value="EPY27108.1"/>
    <property type="molecule type" value="Genomic_DNA"/>
</dbReference>
<accession>S9VW45</accession>
<dbReference type="EMBL" id="ATMH01005448">
    <property type="protein sequence ID" value="EPY27890.1"/>
    <property type="molecule type" value="Genomic_DNA"/>
</dbReference>
<feature type="transmembrane region" description="Helical" evidence="1">
    <location>
        <begin position="36"/>
        <end position="54"/>
    </location>
</feature>
<evidence type="ECO:0008006" key="7">
    <source>
        <dbReference type="Google" id="ProtNLM"/>
    </source>
</evidence>
<evidence type="ECO:0000313" key="3">
    <source>
        <dbReference type="EMBL" id="EPY27890.1"/>
    </source>
</evidence>
<gene>
    <name evidence="5" type="ORF">STCU_01387</name>
    <name evidence="4" type="ORF">STCU_03545</name>
    <name evidence="3" type="ORF">STCU_05448</name>
    <name evidence="2" type="ORF">STCU_05917</name>
</gene>
<keyword evidence="1" id="KW-1133">Transmembrane helix</keyword>
<dbReference type="EMBL" id="ATMH01001387">
    <property type="protein sequence ID" value="EPY34715.1"/>
    <property type="molecule type" value="Genomic_DNA"/>
</dbReference>
<reference evidence="4" key="2">
    <citation type="submission" date="2013-03" db="EMBL/GenBank/DDBJ databases">
        <authorList>
            <person name="Motta M.C.M."/>
            <person name="Martins A.C.A."/>
            <person name="Preta C.M.C.C."/>
            <person name="Silva R."/>
            <person name="de Souza S.S."/>
            <person name="Klein C.C."/>
            <person name="de Almeida L.G.P."/>
            <person name="Cunha O.L."/>
            <person name="Colabardini A.C."/>
            <person name="Lima B.A."/>
            <person name="Machado C.R."/>
            <person name="Soares C.M.A."/>
            <person name="de Menezes C.B.A."/>
            <person name="Bartolomeu D.C."/>
            <person name="Grisard E.C."/>
            <person name="Fantinatti-Garboggini F."/>
            <person name="Rodrigues-Luiz G.F."/>
            <person name="Wagner G."/>
            <person name="Goldman G.H."/>
            <person name="Fietto J.L.R."/>
            <person name="Ciapina L.P."/>
            <person name="Brocchi M."/>
            <person name="Elias M.C."/>
            <person name="Goldman M.H.S."/>
            <person name="Sagot M.-F."/>
            <person name="Pereira M."/>
            <person name="Stoco P.H."/>
            <person name="Teixeira S.M.R."/>
            <person name="de Mendonca-Neto R.P."/>
            <person name="Maciel T.E.F."/>
            <person name="Mendes T.A.O."/>
            <person name="Urmenyi T.P."/>
            <person name="Teixeira M.M.G."/>
            <person name="de Camargo E.F.P."/>
            <person name="de Sousa W."/>
            <person name="Schenkman S."/>
            <person name="de Vasconcelos A.T.R."/>
        </authorList>
    </citation>
    <scope>NUCLEOTIDE SEQUENCE</scope>
</reference>
<keyword evidence="1" id="KW-0812">Transmembrane</keyword>
<reference evidence="4 6" key="1">
    <citation type="journal article" date="2013" name="PLoS ONE">
        <title>Predicting the Proteins of Angomonas deanei, Strigomonas culicis and Their Respective Endosymbionts Reveals New Aspects of the Trypanosomatidae Family.</title>
        <authorList>
            <person name="Motta M.C."/>
            <person name="Martins A.C."/>
            <person name="de Souza S.S."/>
            <person name="Catta-Preta C.M."/>
            <person name="Silva R."/>
            <person name="Klein C.C."/>
            <person name="de Almeida L.G."/>
            <person name="de Lima Cunha O."/>
            <person name="Ciapina L.P."/>
            <person name="Brocchi M."/>
            <person name="Colabardini A.C."/>
            <person name="de Araujo Lima B."/>
            <person name="Machado C.R."/>
            <person name="de Almeida Soares C.M."/>
            <person name="Probst C.M."/>
            <person name="de Menezes C.B."/>
            <person name="Thompson C.E."/>
            <person name="Bartholomeu D.C."/>
            <person name="Gradia D.F."/>
            <person name="Pavoni D.P."/>
            <person name="Grisard E.C."/>
            <person name="Fantinatti-Garboggini F."/>
            <person name="Marchini F.K."/>
            <person name="Rodrigues-Luiz G.F."/>
            <person name="Wagner G."/>
            <person name="Goldman G.H."/>
            <person name="Fietto J.L."/>
            <person name="Elias M.C."/>
            <person name="Goldman M.H."/>
            <person name="Sagot M.F."/>
            <person name="Pereira M."/>
            <person name="Stoco P.H."/>
            <person name="de Mendonca-Neto R.P."/>
            <person name="Teixeira S.M."/>
            <person name="Maciel T.E."/>
            <person name="de Oliveira Mendes T.A."/>
            <person name="Urmenyi T.P."/>
            <person name="de Souza W."/>
            <person name="Schenkman S."/>
            <person name="de Vasconcelos A.T."/>
        </authorList>
    </citation>
    <scope>NUCLEOTIDE SEQUENCE [LARGE SCALE GENOMIC DNA]</scope>
</reference>
<evidence type="ECO:0000256" key="1">
    <source>
        <dbReference type="SAM" id="Phobius"/>
    </source>
</evidence>
<comment type="caution">
    <text evidence="4">The sequence shown here is derived from an EMBL/GenBank/DDBJ whole genome shotgun (WGS) entry which is preliminary data.</text>
</comment>
<keyword evidence="1" id="KW-0472">Membrane</keyword>
<dbReference type="EMBL" id="ATMH01003545">
    <property type="protein sequence ID" value="EPY31256.1"/>
    <property type="molecule type" value="Genomic_DNA"/>
</dbReference>
<feature type="transmembrane region" description="Helical" evidence="1">
    <location>
        <begin position="75"/>
        <end position="96"/>
    </location>
</feature>
<dbReference type="AlphaFoldDB" id="S9VW45"/>
<keyword evidence="6" id="KW-1185">Reference proteome</keyword>
<dbReference type="Proteomes" id="UP000015354">
    <property type="component" value="Unassembled WGS sequence"/>
</dbReference>
<evidence type="ECO:0000313" key="6">
    <source>
        <dbReference type="Proteomes" id="UP000015354"/>
    </source>
</evidence>
<evidence type="ECO:0000313" key="2">
    <source>
        <dbReference type="EMBL" id="EPY27108.1"/>
    </source>
</evidence>
<name>S9VW45_9TRYP</name>
<evidence type="ECO:0000313" key="5">
    <source>
        <dbReference type="EMBL" id="EPY34715.1"/>
    </source>
</evidence>
<protein>
    <recommendedName>
        <fullName evidence="7">Transmembrane protein</fullName>
    </recommendedName>
</protein>
<proteinExistence type="predicted"/>
<organism evidence="4 6">
    <name type="scientific">Strigomonas culicis</name>
    <dbReference type="NCBI Taxonomy" id="28005"/>
    <lineage>
        <taxon>Eukaryota</taxon>
        <taxon>Discoba</taxon>
        <taxon>Euglenozoa</taxon>
        <taxon>Kinetoplastea</taxon>
        <taxon>Metakinetoplastina</taxon>
        <taxon>Trypanosomatida</taxon>
        <taxon>Trypanosomatidae</taxon>
        <taxon>Strigomonadinae</taxon>
        <taxon>Strigomonas</taxon>
    </lineage>
</organism>
<dbReference type="OrthoDB" id="269119at2759"/>
<feature type="transmembrane region" description="Helical" evidence="1">
    <location>
        <begin position="126"/>
        <end position="144"/>
    </location>
</feature>